<evidence type="ECO:0000259" key="2">
    <source>
        <dbReference type="Pfam" id="PF12508"/>
    </source>
</evidence>
<evidence type="ECO:0000313" key="4">
    <source>
        <dbReference type="Proteomes" id="UP001597641"/>
    </source>
</evidence>
<dbReference type="RefSeq" id="WP_377490029.1">
    <property type="nucleotide sequence ID" value="NZ_JBHUOX010000025.1"/>
</dbReference>
<dbReference type="NCBIfam" id="TIGR03779">
    <property type="entry name" value="Bac_Flav_CT_M"/>
    <property type="match status" value="1"/>
</dbReference>
<dbReference type="InterPro" id="IPR022187">
    <property type="entry name" value="Conjug_transposon_TraM"/>
</dbReference>
<dbReference type="Pfam" id="PF12508">
    <property type="entry name" value="Transposon_TraM"/>
    <property type="match status" value="1"/>
</dbReference>
<accession>A0ABW6C1K0</accession>
<dbReference type="Proteomes" id="UP001597641">
    <property type="component" value="Unassembled WGS sequence"/>
</dbReference>
<feature type="compositionally biased region" description="Polar residues" evidence="1">
    <location>
        <begin position="164"/>
        <end position="176"/>
    </location>
</feature>
<protein>
    <submittedName>
        <fullName evidence="3">Conjugative transposon protein TraM</fullName>
    </submittedName>
</protein>
<sequence>MKIYSEAFLRRRRFLLVLPLLVLPFLTMAFWSLGGGEGTAARTPQAVRGLNLQLPEPQLKKEIENSKLGLYQQARRELRKQRDTGGKNFLNQLGLEHGEKENTGDELDDFETGPNAVAPEKTVPGLAITQQDPNEEKINERLAQLSQLVSQENPVPAAKPKAKTTGTSVGKSGDTRFSQDVARLETMMRSIGGENGGGAADPEMQQLEGMLEKILDIQHPERVKERLRDEPPEDRQQAFTLQAATDGPPITLLHQEPFLPGSEAAFTADTLSSAIAPLSQVRNAFYSLHFMNGQSLNQHALEQQGNTIEAAVHETQTLTAGATVRLRLLQEVSLGGRMLPEGSLLYGTCQVRGERLAIEVKSIRHGNALLPVSLSAYDLDGMEGLNIPGAAARQGAGRAISQSLQLPSLSPSLGAQAVGAGIDAARGLLSKGARQVKVTVKAGHRLLFRDQKAQL</sequence>
<organism evidence="3 4">
    <name type="scientific">Pontibacter toksunensis</name>
    <dbReference type="NCBI Taxonomy" id="1332631"/>
    <lineage>
        <taxon>Bacteria</taxon>
        <taxon>Pseudomonadati</taxon>
        <taxon>Bacteroidota</taxon>
        <taxon>Cytophagia</taxon>
        <taxon>Cytophagales</taxon>
        <taxon>Hymenobacteraceae</taxon>
        <taxon>Pontibacter</taxon>
    </lineage>
</organism>
<name>A0ABW6C1K0_9BACT</name>
<keyword evidence="4" id="KW-1185">Reference proteome</keyword>
<comment type="caution">
    <text evidence="3">The sequence shown here is derived from an EMBL/GenBank/DDBJ whole genome shotgun (WGS) entry which is preliminary data.</text>
</comment>
<feature type="region of interest" description="Disordered" evidence="1">
    <location>
        <begin position="151"/>
        <end position="176"/>
    </location>
</feature>
<dbReference type="EMBL" id="JBHUOX010000025">
    <property type="protein sequence ID" value="MFD3003174.1"/>
    <property type="molecule type" value="Genomic_DNA"/>
</dbReference>
<reference evidence="4" key="1">
    <citation type="journal article" date="2019" name="Int. J. Syst. Evol. Microbiol.">
        <title>The Global Catalogue of Microorganisms (GCM) 10K type strain sequencing project: providing services to taxonomists for standard genome sequencing and annotation.</title>
        <authorList>
            <consortium name="The Broad Institute Genomics Platform"/>
            <consortium name="The Broad Institute Genome Sequencing Center for Infectious Disease"/>
            <person name="Wu L."/>
            <person name="Ma J."/>
        </authorList>
    </citation>
    <scope>NUCLEOTIDE SEQUENCE [LARGE SCALE GENOMIC DNA]</scope>
    <source>
        <strain evidence="4">KCTC 23984</strain>
    </source>
</reference>
<proteinExistence type="predicted"/>
<dbReference type="InterPro" id="IPR055407">
    <property type="entry name" value="TraM_C"/>
</dbReference>
<feature type="region of interest" description="Disordered" evidence="1">
    <location>
        <begin position="80"/>
        <end position="123"/>
    </location>
</feature>
<evidence type="ECO:0000313" key="3">
    <source>
        <dbReference type="EMBL" id="MFD3003174.1"/>
    </source>
</evidence>
<evidence type="ECO:0000256" key="1">
    <source>
        <dbReference type="SAM" id="MobiDB-lite"/>
    </source>
</evidence>
<feature type="domain" description="Conjugative transposon TraM C-terminal" evidence="2">
    <location>
        <begin position="308"/>
        <end position="448"/>
    </location>
</feature>
<gene>
    <name evidence="3" type="primary">traM</name>
    <name evidence="3" type="ORF">ACFS7Z_22620</name>
</gene>